<sequence>MGGVLSSVVEMITMAVELSAATGISMDALLTGEALAALETEVSSVMTIQGISSLEALAQLGWSAEQFSNMAFISTSFTQAIGYGVMFQTVTGISGLVQAGIRLGFNVAAASRRVEEAQLERSFGRIVEALHVNLSHQIDPLRWCASLHDEYPAEIHQLSVQNRVQFAELLKVGRWVHQAHFTTNPLYESGNIISKFDPPGGAFQDVTPDWLVNLILRLHDGTAEEAIPFCNRVSS</sequence>
<keyword evidence="10" id="KW-0946">Virion</keyword>
<dbReference type="GO" id="GO:0044167">
    <property type="term" value="C:host cell endoplasmic reticulum membrane"/>
    <property type="evidence" value="ECO:0007669"/>
    <property type="project" value="UniProtKB-SubCell"/>
</dbReference>
<keyword evidence="8" id="KW-1048">Host nucleus</keyword>
<evidence type="ECO:0000313" key="20">
    <source>
        <dbReference type="Proteomes" id="UP000201300"/>
    </source>
</evidence>
<evidence type="ECO:0000256" key="18">
    <source>
        <dbReference type="ARBA" id="ARBA00031865"/>
    </source>
</evidence>
<evidence type="ECO:0000256" key="7">
    <source>
        <dbReference type="ARBA" id="ARBA00022561"/>
    </source>
</evidence>
<dbReference type="KEGG" id="vg:31355525"/>
<dbReference type="OrthoDB" id="6378at10239"/>
<proteinExistence type="inferred from homology"/>
<dbReference type="GO" id="GO:0005198">
    <property type="term" value="F:structural molecule activity"/>
    <property type="evidence" value="ECO:0007669"/>
    <property type="project" value="InterPro"/>
</dbReference>
<evidence type="ECO:0000256" key="2">
    <source>
        <dbReference type="ARBA" id="ARBA00004328"/>
    </source>
</evidence>
<keyword evidence="20" id="KW-1185">Reference proteome</keyword>
<keyword evidence="17" id="KW-1160">Virus entry into host cell</keyword>
<evidence type="ECO:0000256" key="1">
    <source>
        <dbReference type="ARBA" id="ARBA00004147"/>
    </source>
</evidence>
<evidence type="ECO:0000256" key="17">
    <source>
        <dbReference type="ARBA" id="ARBA00023296"/>
    </source>
</evidence>
<dbReference type="GO" id="GO:0046718">
    <property type="term" value="P:symbiont entry into host cell"/>
    <property type="evidence" value="ECO:0007669"/>
    <property type="project" value="UniProtKB-KW"/>
</dbReference>
<dbReference type="GeneID" id="31355525"/>
<evidence type="ECO:0000256" key="15">
    <source>
        <dbReference type="ARBA" id="ARBA00023184"/>
    </source>
</evidence>
<dbReference type="GO" id="GO:0075732">
    <property type="term" value="P:viral penetration into host nucleus"/>
    <property type="evidence" value="ECO:0007669"/>
    <property type="project" value="UniProtKB-KW"/>
</dbReference>
<dbReference type="GO" id="GO:0003677">
    <property type="term" value="F:DNA binding"/>
    <property type="evidence" value="ECO:0007669"/>
    <property type="project" value="UniProtKB-KW"/>
</dbReference>
<evidence type="ECO:0000256" key="5">
    <source>
        <dbReference type="ARBA" id="ARBA00022269"/>
    </source>
</evidence>
<keyword evidence="6" id="KW-1163">Viral penetration into host nucleus</keyword>
<dbReference type="GO" id="GO:0042025">
    <property type="term" value="C:host cell nucleus"/>
    <property type="evidence" value="ECO:0007669"/>
    <property type="project" value="UniProtKB-SubCell"/>
</dbReference>
<evidence type="ECO:0000256" key="4">
    <source>
        <dbReference type="ARBA" id="ARBA00006444"/>
    </source>
</evidence>
<keyword evidence="14" id="KW-0472">Membrane</keyword>
<evidence type="ECO:0000313" key="19">
    <source>
        <dbReference type="EMBL" id="BAX01878.1"/>
    </source>
</evidence>
<keyword evidence="16" id="KW-0449">Lipoprotein</keyword>
<evidence type="ECO:0000256" key="11">
    <source>
        <dbReference type="ARBA" id="ARBA00022870"/>
    </source>
</evidence>
<keyword evidence="9" id="KW-0519">Myristate</keyword>
<evidence type="ECO:0000256" key="16">
    <source>
        <dbReference type="ARBA" id="ARBA00023288"/>
    </source>
</evidence>
<dbReference type="Proteomes" id="UP000201300">
    <property type="component" value="Segment"/>
</dbReference>
<dbReference type="GO" id="GO:0043657">
    <property type="term" value="C:host cell"/>
    <property type="evidence" value="ECO:0007669"/>
    <property type="project" value="GOC"/>
</dbReference>
<dbReference type="InterPro" id="IPR001070">
    <property type="entry name" value="Polyoma_coat_VP2"/>
</dbReference>
<evidence type="ECO:0000256" key="9">
    <source>
        <dbReference type="ARBA" id="ARBA00022707"/>
    </source>
</evidence>
<reference evidence="19 20" key="1">
    <citation type="journal article" date="2017" name="J. Gen. Virol.">
        <title>Discovery of African bat polyomaviruses and infrequent recombination in the large T antigen in the Polyomaviridae.</title>
        <authorList>
            <person name="Carr M."/>
            <person name="Gonzalez G."/>
            <person name="Sasaki M."/>
            <person name="Ito K."/>
            <person name="Ishii A."/>
            <person name="Hang'ombe B.M."/>
            <person name="Mweene A.S."/>
            <person name="Orba Y."/>
            <person name="Sawa H."/>
        </authorList>
    </citation>
    <scope>NUCLEOTIDE SEQUENCE [LARGE SCALE GENOMIC DNA]</scope>
    <source>
        <strain evidence="19 20">12SuB08</strain>
    </source>
</reference>
<evidence type="ECO:0000256" key="10">
    <source>
        <dbReference type="ARBA" id="ARBA00022844"/>
    </source>
</evidence>
<organism evidence="19 20">
    <name type="scientific">Miniopterus schreibersii polyomavirus 2</name>
    <dbReference type="NCBI Taxonomy" id="1904409"/>
    <lineage>
        <taxon>Viruses</taxon>
        <taxon>Monodnaviria</taxon>
        <taxon>Shotokuvirae</taxon>
        <taxon>Cossaviricota</taxon>
        <taxon>Papovaviricetes</taxon>
        <taxon>Sepolyvirales</taxon>
        <taxon>Polyomaviridae</taxon>
        <taxon>Alphapolyomavirus</taxon>
        <taxon>Alphapolyomavirus secumischreibersii</taxon>
    </lineage>
</organism>
<evidence type="ECO:0000256" key="14">
    <source>
        <dbReference type="ARBA" id="ARBA00023136"/>
    </source>
</evidence>
<dbReference type="RefSeq" id="YP_009351911.1">
    <property type="nucleotide sequence ID" value="NC_034221.1"/>
</dbReference>
<keyword evidence="15" id="KW-1038">Host endoplasmic reticulum</keyword>
<comment type="subcellular location">
    <subcellularLocation>
        <location evidence="3">Host endoplasmic reticulum membrane</location>
    </subcellularLocation>
    <subcellularLocation>
        <location evidence="1">Host nucleus</location>
    </subcellularLocation>
    <subcellularLocation>
        <location evidence="2">Virion</location>
    </subcellularLocation>
</comment>
<evidence type="ECO:0000256" key="3">
    <source>
        <dbReference type="ARBA" id="ARBA00004625"/>
    </source>
</evidence>
<dbReference type="Pfam" id="PF00761">
    <property type="entry name" value="Polyoma_coat2"/>
    <property type="match status" value="2"/>
</dbReference>
<keyword evidence="11" id="KW-1043">Host membrane</keyword>
<keyword evidence="7" id="KW-0167">Capsid protein</keyword>
<evidence type="ECO:0000256" key="12">
    <source>
        <dbReference type="ARBA" id="ARBA00022921"/>
    </source>
</evidence>
<protein>
    <recommendedName>
        <fullName evidence="5">Minor capsid protein VP2</fullName>
    </recommendedName>
    <alternativeName>
        <fullName evidence="18">Minor structural protein VP2</fullName>
    </alternativeName>
</protein>
<keyword evidence="13" id="KW-0238">DNA-binding</keyword>
<name>A0A1S7J013_9POLY</name>
<evidence type="ECO:0000256" key="8">
    <source>
        <dbReference type="ARBA" id="ARBA00022562"/>
    </source>
</evidence>
<evidence type="ECO:0000256" key="13">
    <source>
        <dbReference type="ARBA" id="ARBA00023125"/>
    </source>
</evidence>
<dbReference type="EMBL" id="LC185216">
    <property type="protein sequence ID" value="BAX01878.1"/>
    <property type="molecule type" value="Genomic_DNA"/>
</dbReference>
<comment type="similarity">
    <text evidence="4">Belongs to the polyomaviruses capsid protein VP2 family.</text>
</comment>
<accession>A0A1S7J013</accession>
<evidence type="ECO:0000256" key="6">
    <source>
        <dbReference type="ARBA" id="ARBA00022524"/>
    </source>
</evidence>
<dbReference type="GO" id="GO:0019028">
    <property type="term" value="C:viral capsid"/>
    <property type="evidence" value="ECO:0007669"/>
    <property type="project" value="UniProtKB-KW"/>
</dbReference>
<keyword evidence="12" id="KW-0426">Late protein</keyword>